<dbReference type="PANTHER" id="PTHR30558:SF7">
    <property type="entry name" value="TOL-PAL SYSTEM PROTEIN TOLR"/>
    <property type="match status" value="1"/>
</dbReference>
<evidence type="ECO:0000256" key="8">
    <source>
        <dbReference type="SAM" id="Phobius"/>
    </source>
</evidence>
<organism evidence="9 10">
    <name type="scientific">Aquitalea aquatica</name>
    <dbReference type="NCBI Taxonomy" id="3044273"/>
    <lineage>
        <taxon>Bacteria</taxon>
        <taxon>Pseudomonadati</taxon>
        <taxon>Pseudomonadota</taxon>
        <taxon>Betaproteobacteria</taxon>
        <taxon>Neisseriales</taxon>
        <taxon>Chromobacteriaceae</taxon>
        <taxon>Aquitalea</taxon>
    </lineage>
</organism>
<keyword evidence="6 8" id="KW-0472">Membrane</keyword>
<comment type="similarity">
    <text evidence="2 7">Belongs to the ExbD/TolR family.</text>
</comment>
<evidence type="ECO:0000256" key="6">
    <source>
        <dbReference type="ARBA" id="ARBA00023136"/>
    </source>
</evidence>
<dbReference type="InterPro" id="IPR003400">
    <property type="entry name" value="ExbD"/>
</dbReference>
<dbReference type="Gene3D" id="3.30.420.270">
    <property type="match status" value="1"/>
</dbReference>
<dbReference type="AlphaFoldDB" id="A0A838Y4D8"/>
<keyword evidence="3" id="KW-1003">Cell membrane</keyword>
<protein>
    <submittedName>
        <fullName evidence="9">Biopolymer transporter ExbD</fullName>
    </submittedName>
</protein>
<reference evidence="9 10" key="1">
    <citation type="submission" date="2020-07" db="EMBL/GenBank/DDBJ databases">
        <title>Draft genome sequence of violacein-producing bacteria and related species.</title>
        <authorList>
            <person name="Wilson H.S."/>
            <person name="De Leon M.E."/>
        </authorList>
    </citation>
    <scope>NUCLEOTIDE SEQUENCE [LARGE SCALE GENOMIC DNA]</scope>
    <source>
        <strain evidence="9 10">HSC-21Su07</strain>
    </source>
</reference>
<keyword evidence="5 8" id="KW-1133">Transmembrane helix</keyword>
<accession>A0A838Y4D8</accession>
<evidence type="ECO:0000256" key="7">
    <source>
        <dbReference type="RuleBase" id="RU003879"/>
    </source>
</evidence>
<dbReference type="PANTHER" id="PTHR30558">
    <property type="entry name" value="EXBD MEMBRANE COMPONENT OF PMF-DRIVEN MACROMOLECULE IMPORT SYSTEM"/>
    <property type="match status" value="1"/>
</dbReference>
<sequence>MAFHGFSSSGQHGQPMAEINTTPLVDVMLVLLVVFMITAPLFHQAVGIDLPKTVATQDKPQEKVLHLTLARDGSVALDGQAISQTALGVQLKAASAGNPELQLQADQATPYQAVAAVMALVQQAGVNRIAFVTQPLEH</sequence>
<gene>
    <name evidence="9" type="ORF">H2Z84_17835</name>
</gene>
<dbReference type="Proteomes" id="UP000545606">
    <property type="component" value="Unassembled WGS sequence"/>
</dbReference>
<evidence type="ECO:0000256" key="5">
    <source>
        <dbReference type="ARBA" id="ARBA00022989"/>
    </source>
</evidence>
<evidence type="ECO:0000256" key="3">
    <source>
        <dbReference type="ARBA" id="ARBA00022475"/>
    </source>
</evidence>
<dbReference type="Pfam" id="PF02472">
    <property type="entry name" value="ExbD"/>
    <property type="match status" value="1"/>
</dbReference>
<keyword evidence="7" id="KW-0653">Protein transport</keyword>
<name>A0A838Y4D8_9NEIS</name>
<evidence type="ECO:0000256" key="1">
    <source>
        <dbReference type="ARBA" id="ARBA00004162"/>
    </source>
</evidence>
<comment type="subcellular location">
    <subcellularLocation>
        <location evidence="1">Cell membrane</location>
        <topology evidence="1">Single-pass membrane protein</topology>
    </subcellularLocation>
    <subcellularLocation>
        <location evidence="7">Cell membrane</location>
        <topology evidence="7">Single-pass type II membrane protein</topology>
    </subcellularLocation>
</comment>
<dbReference type="GO" id="GO:0022857">
    <property type="term" value="F:transmembrane transporter activity"/>
    <property type="evidence" value="ECO:0007669"/>
    <property type="project" value="InterPro"/>
</dbReference>
<keyword evidence="7" id="KW-0813">Transport</keyword>
<dbReference type="GO" id="GO:0015031">
    <property type="term" value="P:protein transport"/>
    <property type="evidence" value="ECO:0007669"/>
    <property type="project" value="UniProtKB-KW"/>
</dbReference>
<evidence type="ECO:0000313" key="9">
    <source>
        <dbReference type="EMBL" id="MBA4710233.1"/>
    </source>
</evidence>
<evidence type="ECO:0000256" key="4">
    <source>
        <dbReference type="ARBA" id="ARBA00022692"/>
    </source>
</evidence>
<feature type="transmembrane region" description="Helical" evidence="8">
    <location>
        <begin position="24"/>
        <end position="42"/>
    </location>
</feature>
<dbReference type="GO" id="GO:0005886">
    <property type="term" value="C:plasma membrane"/>
    <property type="evidence" value="ECO:0007669"/>
    <property type="project" value="UniProtKB-SubCell"/>
</dbReference>
<keyword evidence="10" id="KW-1185">Reference proteome</keyword>
<evidence type="ECO:0000313" key="10">
    <source>
        <dbReference type="Proteomes" id="UP000545606"/>
    </source>
</evidence>
<dbReference type="EMBL" id="JACERN010000042">
    <property type="protein sequence ID" value="MBA4710233.1"/>
    <property type="molecule type" value="Genomic_DNA"/>
</dbReference>
<evidence type="ECO:0000256" key="2">
    <source>
        <dbReference type="ARBA" id="ARBA00005811"/>
    </source>
</evidence>
<keyword evidence="4 7" id="KW-0812">Transmembrane</keyword>
<comment type="caution">
    <text evidence="9">The sequence shown here is derived from an EMBL/GenBank/DDBJ whole genome shotgun (WGS) entry which is preliminary data.</text>
</comment>
<proteinExistence type="inferred from homology"/>